<dbReference type="FunFam" id="3.30.450.90:FF:000001">
    <property type="entry name" value="Type II secretion system ATPase GspE"/>
    <property type="match status" value="1"/>
</dbReference>
<evidence type="ECO:0000259" key="4">
    <source>
        <dbReference type="PROSITE" id="PS00662"/>
    </source>
</evidence>
<dbReference type="GO" id="GO:0005524">
    <property type="term" value="F:ATP binding"/>
    <property type="evidence" value="ECO:0007669"/>
    <property type="project" value="UniProtKB-KW"/>
</dbReference>
<dbReference type="AlphaFoldDB" id="A0A1I1B989"/>
<dbReference type="Pfam" id="PF00437">
    <property type="entry name" value="T2SSE"/>
    <property type="match status" value="1"/>
</dbReference>
<dbReference type="InterPro" id="IPR001482">
    <property type="entry name" value="T2SS/T4SS_dom"/>
</dbReference>
<dbReference type="PROSITE" id="PS00662">
    <property type="entry name" value="T2SP_E"/>
    <property type="match status" value="1"/>
</dbReference>
<evidence type="ECO:0000256" key="3">
    <source>
        <dbReference type="ARBA" id="ARBA00022840"/>
    </source>
</evidence>
<sequence>MTLGVRIDLNKVENRKKLGDMLVELGYIEYDQLNVALKKQKITGKRLGEIFIEEKLISENDLLGLLEVQLGFQRVYIDMINVDMNAVTSIPEGLARKYNLLPLKFRDNELIVVMNDPLNIIAEEDVSIASGYKVKIALSPKEEIRNAISKYYSEDYMKKTAEELKTNYKEIIENEDLTEEEMKNTPAVKLIDTIIENAVRNKASDIHIEPFVDKITIRYRVDGQLKKQFDSPKEPLGTMITRIKILGAMDIAEKRIPQDGRIFINIDGKEMDLRVSILPTVNGEKVVIRILDRTSFVLDKYSLGFTEEDLKKVNSIINKPYGIILVTGPTGSGKTTTLYSIMKDLNKEISNIITIEDPVEYTMDGINQVNVNVKAGLTFANGLRSILRQDPDIIMIGEIRDEETAEIAIRSAITGHLVLSTLHTNDAPSSIVRLIDMGIAPYLLASSLTGIISQRLVRKICTSCCESYEANDYEKSIMGIDKDKDIYLKKGKGCIKCSGTGYKGRMGIYEIINIDKDLREVIYKSSNLEDIKKCAINSGMKTLFNSTKQAVLRGDTTLEELMRITLLNE</sequence>
<name>A0A1I1B989_9CLOT</name>
<comment type="similarity">
    <text evidence="1">Belongs to the GSP E family.</text>
</comment>
<keyword evidence="6" id="KW-1185">Reference proteome</keyword>
<dbReference type="Gene3D" id="3.40.50.300">
    <property type="entry name" value="P-loop containing nucleotide triphosphate hydrolases"/>
    <property type="match status" value="1"/>
</dbReference>
<dbReference type="GO" id="GO:0016887">
    <property type="term" value="F:ATP hydrolysis activity"/>
    <property type="evidence" value="ECO:0007669"/>
    <property type="project" value="TreeGrafter"/>
</dbReference>
<organism evidence="5 6">
    <name type="scientific">Clostridium frigidicarnis</name>
    <dbReference type="NCBI Taxonomy" id="84698"/>
    <lineage>
        <taxon>Bacteria</taxon>
        <taxon>Bacillati</taxon>
        <taxon>Bacillota</taxon>
        <taxon>Clostridia</taxon>
        <taxon>Eubacteriales</taxon>
        <taxon>Clostridiaceae</taxon>
        <taxon>Clostridium</taxon>
    </lineage>
</organism>
<dbReference type="Pfam" id="PF05157">
    <property type="entry name" value="MshEN"/>
    <property type="match status" value="1"/>
</dbReference>
<evidence type="ECO:0000256" key="1">
    <source>
        <dbReference type="ARBA" id="ARBA00006611"/>
    </source>
</evidence>
<keyword evidence="3" id="KW-0067">ATP-binding</keyword>
<dbReference type="STRING" id="84698.SAMN04488528_106314"/>
<dbReference type="EMBL" id="FOKI01000063">
    <property type="protein sequence ID" value="SFB45090.1"/>
    <property type="molecule type" value="Genomic_DNA"/>
</dbReference>
<evidence type="ECO:0000256" key="2">
    <source>
        <dbReference type="ARBA" id="ARBA00022741"/>
    </source>
</evidence>
<keyword evidence="2" id="KW-0547">Nucleotide-binding</keyword>
<evidence type="ECO:0000313" key="6">
    <source>
        <dbReference type="Proteomes" id="UP000198619"/>
    </source>
</evidence>
<feature type="domain" description="Bacterial type II secretion system protein E" evidence="4">
    <location>
        <begin position="387"/>
        <end position="401"/>
    </location>
</feature>
<dbReference type="PANTHER" id="PTHR30258">
    <property type="entry name" value="TYPE II SECRETION SYSTEM PROTEIN GSPE-RELATED"/>
    <property type="match status" value="1"/>
</dbReference>
<dbReference type="Gene3D" id="3.30.300.160">
    <property type="entry name" value="Type II secretion system, protein E, N-terminal domain"/>
    <property type="match status" value="1"/>
</dbReference>
<protein>
    <submittedName>
        <fullName evidence="5">Type II secretion system protein E (GspE)</fullName>
    </submittedName>
</protein>
<dbReference type="SMART" id="SM00382">
    <property type="entry name" value="AAA"/>
    <property type="match status" value="1"/>
</dbReference>
<dbReference type="OrthoDB" id="9808272at2"/>
<dbReference type="CDD" id="cd01129">
    <property type="entry name" value="PulE-GspE-like"/>
    <property type="match status" value="1"/>
</dbReference>
<dbReference type="InterPro" id="IPR027417">
    <property type="entry name" value="P-loop_NTPase"/>
</dbReference>
<dbReference type="SUPFAM" id="SSF52540">
    <property type="entry name" value="P-loop containing nucleoside triphosphate hydrolases"/>
    <property type="match status" value="1"/>
</dbReference>
<accession>A0A1I1B989</accession>
<gene>
    <name evidence="5" type="ORF">SAMN04488528_106314</name>
</gene>
<dbReference type="PANTHER" id="PTHR30258:SF1">
    <property type="entry name" value="PROTEIN TRANSPORT PROTEIN HOFB HOMOLOG"/>
    <property type="match status" value="1"/>
</dbReference>
<evidence type="ECO:0000313" key="5">
    <source>
        <dbReference type="EMBL" id="SFB45090.1"/>
    </source>
</evidence>
<dbReference type="GO" id="GO:0005886">
    <property type="term" value="C:plasma membrane"/>
    <property type="evidence" value="ECO:0007669"/>
    <property type="project" value="TreeGrafter"/>
</dbReference>
<dbReference type="InterPro" id="IPR003593">
    <property type="entry name" value="AAA+_ATPase"/>
</dbReference>
<dbReference type="Gene3D" id="3.30.450.90">
    <property type="match status" value="1"/>
</dbReference>
<reference evidence="5 6" key="1">
    <citation type="submission" date="2016-10" db="EMBL/GenBank/DDBJ databases">
        <authorList>
            <person name="de Groot N.N."/>
        </authorList>
    </citation>
    <scope>NUCLEOTIDE SEQUENCE [LARGE SCALE GENOMIC DNA]</scope>
    <source>
        <strain evidence="5 6">DSM 12271</strain>
    </source>
</reference>
<dbReference type="Proteomes" id="UP000198619">
    <property type="component" value="Unassembled WGS sequence"/>
</dbReference>
<proteinExistence type="inferred from homology"/>
<dbReference type="FunFam" id="3.40.50.300:FF:000398">
    <property type="entry name" value="Type IV pilus assembly ATPase PilB"/>
    <property type="match status" value="1"/>
</dbReference>
<dbReference type="InterPro" id="IPR007831">
    <property type="entry name" value="T2SS_GspE_N"/>
</dbReference>
<dbReference type="InterPro" id="IPR037257">
    <property type="entry name" value="T2SS_E_N_sf"/>
</dbReference>
<dbReference type="SUPFAM" id="SSF160246">
    <property type="entry name" value="EspE N-terminal domain-like"/>
    <property type="match status" value="1"/>
</dbReference>